<reference evidence="1 2" key="2">
    <citation type="submission" date="2019-09" db="EMBL/GenBank/DDBJ databases">
        <authorList>
            <person name="Jin C."/>
        </authorList>
    </citation>
    <scope>NUCLEOTIDE SEQUENCE [LARGE SCALE GENOMIC DNA]</scope>
    <source>
        <strain evidence="1 2">BN140002</strain>
    </source>
</reference>
<comment type="caution">
    <text evidence="1">The sequence shown here is derived from an EMBL/GenBank/DDBJ whole genome shotgun (WGS) entry which is preliminary data.</text>
</comment>
<dbReference type="RefSeq" id="WP_149817936.1">
    <property type="nucleotide sequence ID" value="NZ_VUOA01000022.1"/>
</dbReference>
<protein>
    <submittedName>
        <fullName evidence="1">Uncharacterized protein</fullName>
    </submittedName>
</protein>
<accession>A0A5B2VDS1</accession>
<name>A0A5B2VDS1_9HYPH</name>
<dbReference type="OrthoDB" id="7982798at2"/>
<dbReference type="AlphaFoldDB" id="A0A5B2VDS1"/>
<gene>
    <name evidence="1" type="ORF">F0L46_12375</name>
</gene>
<proteinExistence type="predicted"/>
<sequence length="241" mass="27556">MSQRPRLTYADRLARENAEALERLLAAAPDPFPAGVWRHALAQRRLQALPSRAVAAFWRAHPLRADRLARALAQLSGTPEGWAWRIDRTREGFLPHTLRLPPMPFREPEHLPGPGRCQICGQPVFRLGWHRDLWGDGRLSRGGWHGACVAAWNLWTQPSGQAMALKRRQRHRCALTGKRLARGAEIDHRVPLFRVWREERERPWPELLRYWGAPNLQVINEAAHRAKCAAEAAERALPRGP</sequence>
<organism evidence="1 2">
    <name type="scientific">Salinarimonas soli</name>
    <dbReference type="NCBI Taxonomy" id="1638099"/>
    <lineage>
        <taxon>Bacteria</taxon>
        <taxon>Pseudomonadati</taxon>
        <taxon>Pseudomonadota</taxon>
        <taxon>Alphaproteobacteria</taxon>
        <taxon>Hyphomicrobiales</taxon>
        <taxon>Salinarimonadaceae</taxon>
        <taxon>Salinarimonas</taxon>
    </lineage>
</organism>
<dbReference type="Proteomes" id="UP000323142">
    <property type="component" value="Unassembled WGS sequence"/>
</dbReference>
<reference evidence="1 2" key="1">
    <citation type="submission" date="2019-09" db="EMBL/GenBank/DDBJ databases">
        <title>Salinarimonas rosea gen. nov., sp. nov., a new member of the a-2 subgroup of the Proteobacteria.</title>
        <authorList>
            <person name="Liu J."/>
        </authorList>
    </citation>
    <scope>NUCLEOTIDE SEQUENCE [LARGE SCALE GENOMIC DNA]</scope>
    <source>
        <strain evidence="1 2">BN140002</strain>
    </source>
</reference>
<evidence type="ECO:0000313" key="2">
    <source>
        <dbReference type="Proteomes" id="UP000323142"/>
    </source>
</evidence>
<dbReference type="EMBL" id="VUOA01000022">
    <property type="protein sequence ID" value="KAA2236786.1"/>
    <property type="molecule type" value="Genomic_DNA"/>
</dbReference>
<evidence type="ECO:0000313" key="1">
    <source>
        <dbReference type="EMBL" id="KAA2236786.1"/>
    </source>
</evidence>
<keyword evidence="2" id="KW-1185">Reference proteome</keyword>